<geneLocation type="plasmid" evidence="1 2">
    <name>unnamed</name>
</geneLocation>
<dbReference type="PATRIC" id="fig|1267766.3.peg.3311"/>
<gene>
    <name evidence="1" type="ORF">WYH_03291</name>
</gene>
<protein>
    <submittedName>
        <fullName evidence="1">Uncharacterized protein</fullName>
    </submittedName>
</protein>
<evidence type="ECO:0000313" key="1">
    <source>
        <dbReference type="EMBL" id="AKH44310.1"/>
    </source>
</evidence>
<reference evidence="1" key="1">
    <citation type="submission" date="2015-08" db="EMBL/GenBank/DDBJ databases">
        <title>The complete genome of Altererythrobacter atlanticus strain 26DY36.</title>
        <authorList>
            <person name="Wu Y.-H."/>
            <person name="Cheng H."/>
            <person name="Wu X.-W."/>
        </authorList>
    </citation>
    <scope>NUCLEOTIDE SEQUENCE</scope>
    <source>
        <strain evidence="1">26DY36</strain>
        <plasmid evidence="1">unnamed</plasmid>
    </source>
</reference>
<dbReference type="Proteomes" id="UP000034392">
    <property type="component" value="Plasmid unnamed"/>
</dbReference>
<evidence type="ECO:0000313" key="2">
    <source>
        <dbReference type="Proteomes" id="UP000034392"/>
    </source>
</evidence>
<dbReference type="EMBL" id="CP011453">
    <property type="protein sequence ID" value="AKH44310.1"/>
    <property type="molecule type" value="Genomic_DNA"/>
</dbReference>
<organism evidence="1 2">
    <name type="scientific">Croceibacterium atlanticum</name>
    <dbReference type="NCBI Taxonomy" id="1267766"/>
    <lineage>
        <taxon>Bacteria</taxon>
        <taxon>Pseudomonadati</taxon>
        <taxon>Pseudomonadota</taxon>
        <taxon>Alphaproteobacteria</taxon>
        <taxon>Sphingomonadales</taxon>
        <taxon>Erythrobacteraceae</taxon>
        <taxon>Croceibacterium</taxon>
    </lineage>
</organism>
<proteinExistence type="predicted"/>
<keyword evidence="2" id="KW-1185">Reference proteome</keyword>
<dbReference type="AlphaFoldDB" id="A0A0F7KYT0"/>
<sequence length="66" mass="6869">MAPKKHTCSPSFIAYAIGVVGTQIGTLTWLGLMVVKGPLAVFSKTGLLIAAAVFISGFLASFQPDE</sequence>
<keyword evidence="1" id="KW-0614">Plasmid</keyword>
<name>A0A0F7KYT0_9SPHN</name>
<accession>A0A0F7KYT0</accession>
<dbReference type="KEGG" id="aay:WYH_03291"/>
<dbReference type="RefSeq" id="WP_046905290.1">
    <property type="nucleotide sequence ID" value="NZ_CP011453.2"/>
</dbReference>